<reference evidence="4 5" key="1">
    <citation type="submission" date="2024-01" db="EMBL/GenBank/DDBJ databases">
        <title>The genomes of 5 underutilized Papilionoideae crops provide insights into root nodulation and disease resistanc.</title>
        <authorList>
            <person name="Jiang F."/>
        </authorList>
    </citation>
    <scope>NUCLEOTIDE SEQUENCE [LARGE SCALE GENOMIC DNA]</scope>
    <source>
        <strain evidence="4">LVBAO_FW01</strain>
        <tissue evidence="4">Leaves</tissue>
    </source>
</reference>
<evidence type="ECO:0000313" key="5">
    <source>
        <dbReference type="Proteomes" id="UP001367508"/>
    </source>
</evidence>
<dbReference type="Proteomes" id="UP001367508">
    <property type="component" value="Unassembled WGS sequence"/>
</dbReference>
<evidence type="ECO:0000313" key="4">
    <source>
        <dbReference type="EMBL" id="KAK7312677.1"/>
    </source>
</evidence>
<evidence type="ECO:0000256" key="1">
    <source>
        <dbReference type="ARBA" id="ARBA00004370"/>
    </source>
</evidence>
<dbReference type="AlphaFoldDB" id="A0AAN9PWD4"/>
<dbReference type="GO" id="GO:0005886">
    <property type="term" value="C:plasma membrane"/>
    <property type="evidence" value="ECO:0007669"/>
    <property type="project" value="TreeGrafter"/>
</dbReference>
<evidence type="ECO:0000256" key="2">
    <source>
        <dbReference type="ARBA" id="ARBA00023136"/>
    </source>
</evidence>
<proteinExistence type="predicted"/>
<dbReference type="EMBL" id="JAYMYQ010000009">
    <property type="protein sequence ID" value="KAK7312677.1"/>
    <property type="molecule type" value="Genomic_DNA"/>
</dbReference>
<keyword evidence="3" id="KW-1133">Transmembrane helix</keyword>
<name>A0AAN9PWD4_CANGL</name>
<gene>
    <name evidence="4" type="ORF">VNO77_36736</name>
</gene>
<sequence length="225" mass="25495">MGHVIDNNLPSPITTPSRRSIGDIRRVIIITTLVFTLLGAILGIAWLLLRPYKPKFVVTSLSLSNFSVSKTKLKGDSNILIITIRNTNRNAYLVIDPFQVYVYHNDTQISVATVRSSINLQSMSTIEMKGELGMGDFSNSVVAENPKTLEVNDSMLRDRLKLWTVTNGDFVVKMSIRVRVKSLHRMLKWRMNLDVNCRLMGMHLFVAHDTWNVLGLGFCDVLHQH</sequence>
<keyword evidence="5" id="KW-1185">Reference proteome</keyword>
<keyword evidence="3" id="KW-0812">Transmembrane</keyword>
<dbReference type="PANTHER" id="PTHR31415:SF4">
    <property type="entry name" value="NDR1_HIN1-LIKE PROTEIN 3"/>
    <property type="match status" value="1"/>
</dbReference>
<dbReference type="InterPro" id="IPR044839">
    <property type="entry name" value="NDR1-like"/>
</dbReference>
<comment type="caution">
    <text evidence="4">The sequence shown here is derived from an EMBL/GenBank/DDBJ whole genome shotgun (WGS) entry which is preliminary data.</text>
</comment>
<keyword evidence="2 3" id="KW-0472">Membrane</keyword>
<dbReference type="PANTHER" id="PTHR31415">
    <property type="entry name" value="OS05G0367900 PROTEIN"/>
    <property type="match status" value="1"/>
</dbReference>
<organism evidence="4 5">
    <name type="scientific">Canavalia gladiata</name>
    <name type="common">Sword bean</name>
    <name type="synonym">Dolichos gladiatus</name>
    <dbReference type="NCBI Taxonomy" id="3824"/>
    <lineage>
        <taxon>Eukaryota</taxon>
        <taxon>Viridiplantae</taxon>
        <taxon>Streptophyta</taxon>
        <taxon>Embryophyta</taxon>
        <taxon>Tracheophyta</taxon>
        <taxon>Spermatophyta</taxon>
        <taxon>Magnoliopsida</taxon>
        <taxon>eudicotyledons</taxon>
        <taxon>Gunneridae</taxon>
        <taxon>Pentapetalae</taxon>
        <taxon>rosids</taxon>
        <taxon>fabids</taxon>
        <taxon>Fabales</taxon>
        <taxon>Fabaceae</taxon>
        <taxon>Papilionoideae</taxon>
        <taxon>50 kb inversion clade</taxon>
        <taxon>NPAAA clade</taxon>
        <taxon>indigoferoid/millettioid clade</taxon>
        <taxon>Phaseoleae</taxon>
        <taxon>Canavalia</taxon>
    </lineage>
</organism>
<comment type="subcellular location">
    <subcellularLocation>
        <location evidence="1">Membrane</location>
    </subcellularLocation>
</comment>
<protein>
    <recommendedName>
        <fullName evidence="6">Late embryogenesis abundant protein LEA-2 subgroup domain-containing protein</fullName>
    </recommendedName>
</protein>
<feature type="transmembrane region" description="Helical" evidence="3">
    <location>
        <begin position="27"/>
        <end position="49"/>
    </location>
</feature>
<evidence type="ECO:0008006" key="6">
    <source>
        <dbReference type="Google" id="ProtNLM"/>
    </source>
</evidence>
<evidence type="ECO:0000256" key="3">
    <source>
        <dbReference type="SAM" id="Phobius"/>
    </source>
</evidence>
<accession>A0AAN9PWD4</accession>
<dbReference type="GO" id="GO:0009506">
    <property type="term" value="C:plasmodesma"/>
    <property type="evidence" value="ECO:0007669"/>
    <property type="project" value="TreeGrafter"/>
</dbReference>
<dbReference type="GO" id="GO:0098542">
    <property type="term" value="P:defense response to other organism"/>
    <property type="evidence" value="ECO:0007669"/>
    <property type="project" value="InterPro"/>
</dbReference>